<gene>
    <name evidence="7" type="ORF">SmJEL517_g03693</name>
</gene>
<feature type="region of interest" description="Disordered" evidence="5">
    <location>
        <begin position="842"/>
        <end position="893"/>
    </location>
</feature>
<dbReference type="GeneID" id="42004918"/>
<evidence type="ECO:0000256" key="2">
    <source>
        <dbReference type="ARBA" id="ARBA00022448"/>
    </source>
</evidence>
<evidence type="ECO:0000256" key="3">
    <source>
        <dbReference type="ARBA" id="ARBA00023242"/>
    </source>
</evidence>
<reference evidence="7 8" key="1">
    <citation type="journal article" date="2019" name="Sci. Rep.">
        <title>Comparative genomics of chytrid fungi reveal insights into the obligate biotrophic and pathogenic lifestyle of Synchytrium endobioticum.</title>
        <authorList>
            <person name="van de Vossenberg B.T.L.H."/>
            <person name="Warris S."/>
            <person name="Nguyen H.D.T."/>
            <person name="van Gent-Pelzer M.P.E."/>
            <person name="Joly D.L."/>
            <person name="van de Geest H.C."/>
            <person name="Bonants P.J.M."/>
            <person name="Smith D.S."/>
            <person name="Levesque C.A."/>
            <person name="van der Lee T.A.J."/>
        </authorList>
    </citation>
    <scope>NUCLEOTIDE SEQUENCE [LARGE SCALE GENOMIC DNA]</scope>
    <source>
        <strain evidence="7 8">JEL517</strain>
    </source>
</reference>
<comment type="caution">
    <text evidence="7">The sequence shown here is derived from an EMBL/GenBank/DDBJ whole genome shotgun (WGS) entry which is preliminary data.</text>
</comment>
<keyword evidence="3" id="KW-0539">Nucleus</keyword>
<organism evidence="7 8">
    <name type="scientific">Synchytrium microbalum</name>
    <dbReference type="NCBI Taxonomy" id="1806994"/>
    <lineage>
        <taxon>Eukaryota</taxon>
        <taxon>Fungi</taxon>
        <taxon>Fungi incertae sedis</taxon>
        <taxon>Chytridiomycota</taxon>
        <taxon>Chytridiomycota incertae sedis</taxon>
        <taxon>Chytridiomycetes</taxon>
        <taxon>Synchytriales</taxon>
        <taxon>Synchytriaceae</taxon>
        <taxon>Synchytrium</taxon>
    </lineage>
</organism>
<feature type="coiled-coil region" evidence="4">
    <location>
        <begin position="723"/>
        <end position="757"/>
    </location>
</feature>
<feature type="compositionally biased region" description="Basic and acidic residues" evidence="5">
    <location>
        <begin position="1298"/>
        <end position="1313"/>
    </location>
</feature>
<protein>
    <recommendedName>
        <fullName evidence="6">Nucleoporin Nup159/Nup146 N-terminal domain-containing protein</fullName>
    </recommendedName>
</protein>
<feature type="compositionally biased region" description="Polar residues" evidence="5">
    <location>
        <begin position="1876"/>
        <end position="1896"/>
    </location>
</feature>
<dbReference type="GO" id="GO:0005634">
    <property type="term" value="C:nucleus"/>
    <property type="evidence" value="ECO:0007669"/>
    <property type="project" value="UniProtKB-SubCell"/>
</dbReference>
<dbReference type="SUPFAM" id="SSF117289">
    <property type="entry name" value="Nucleoporin domain"/>
    <property type="match status" value="1"/>
</dbReference>
<feature type="compositionally biased region" description="Acidic residues" evidence="5">
    <location>
        <begin position="1203"/>
        <end position="1216"/>
    </location>
</feature>
<dbReference type="InterPro" id="IPR039462">
    <property type="entry name" value="Nup159/Nup146_N"/>
</dbReference>
<accession>A0A507C5S6</accession>
<dbReference type="PANTHER" id="PTHR35711">
    <property type="entry name" value="EXPRESSED PROTEIN"/>
    <property type="match status" value="1"/>
</dbReference>
<dbReference type="Gene3D" id="2.130.10.10">
    <property type="entry name" value="YVTN repeat-like/Quinoprotein amine dehydrogenase"/>
    <property type="match status" value="1"/>
</dbReference>
<evidence type="ECO:0000259" key="6">
    <source>
        <dbReference type="Pfam" id="PF16755"/>
    </source>
</evidence>
<name>A0A507C5S6_9FUNG</name>
<evidence type="ECO:0000313" key="7">
    <source>
        <dbReference type="EMBL" id="TPX33326.1"/>
    </source>
</evidence>
<feature type="compositionally biased region" description="Polar residues" evidence="5">
    <location>
        <begin position="1272"/>
        <end position="1281"/>
    </location>
</feature>
<feature type="region of interest" description="Disordered" evidence="5">
    <location>
        <begin position="1590"/>
        <end position="1703"/>
    </location>
</feature>
<dbReference type="InterPro" id="IPR015943">
    <property type="entry name" value="WD40/YVTN_repeat-like_dom_sf"/>
</dbReference>
<proteinExistence type="predicted"/>
<keyword evidence="2" id="KW-0813">Transport</keyword>
<feature type="compositionally biased region" description="Acidic residues" evidence="5">
    <location>
        <begin position="866"/>
        <end position="882"/>
    </location>
</feature>
<keyword evidence="4" id="KW-0175">Coiled coil</keyword>
<feature type="region of interest" description="Disordered" evidence="5">
    <location>
        <begin position="1048"/>
        <end position="1443"/>
    </location>
</feature>
<feature type="region of interest" description="Disordered" evidence="5">
    <location>
        <begin position="974"/>
        <end position="1000"/>
    </location>
</feature>
<feature type="compositionally biased region" description="Acidic residues" evidence="5">
    <location>
        <begin position="1472"/>
        <end position="1483"/>
    </location>
</feature>
<feature type="compositionally biased region" description="Acidic residues" evidence="5">
    <location>
        <begin position="1147"/>
        <end position="1189"/>
    </location>
</feature>
<evidence type="ECO:0000313" key="8">
    <source>
        <dbReference type="Proteomes" id="UP000319731"/>
    </source>
</evidence>
<feature type="region of interest" description="Disordered" evidence="5">
    <location>
        <begin position="1842"/>
        <end position="1932"/>
    </location>
</feature>
<dbReference type="Pfam" id="PF16755">
    <property type="entry name" value="Beta-prop_NUP159_NUP214"/>
    <property type="match status" value="1"/>
</dbReference>
<feature type="region of interest" description="Disordered" evidence="5">
    <location>
        <begin position="408"/>
        <end position="445"/>
    </location>
</feature>
<keyword evidence="8" id="KW-1185">Reference proteome</keyword>
<sequence>MAENEDKGEQPELQAEFLQFVALQEDSRIKISDSYTVPSHAALLAVSNKYGFCVYATHQGFGFVYTTDIVAAFKNVSKRQVGTLSNKKDLNVSNGIVQFVRLSADSLTIVIGIDSGSILLYDVPEIVKATDVSTIQPYRQHKFGDADSIRDVKPNPETFGDVIAVLLQDGTLKSMKLDGTIADLKQIDVTSISWSPRGKQLACGLSSGDLVLITPDGTSKGTVAKHLALGSSQVKVHDLLWFENSVYGIIYVSNDGDITVATVVQESKKKNLYYTFPDPTMAFMAPRDPHFFMDGLKHWGNHAERIMIFANVCSPDVGVIGCNSDGSWATWSLGETHRAALPLSSTSGTDTWPVGMSIDMSSQTVISAKNEYEQDTPPVPMLLLLNNEGELMAYHIINTEAIKNKEACEGMTEPEPVPATRPLTGTDAKQAAWGPPPGAKAPVASKPVPAIPAASLPPLPATPSISSSLPTTQVTLAGPIPSFAAFPNPVVPVSPVASAVTLPSFPSFAATTKNPVMPSAAAAETTKAPAAPVSSFKFPTTSTPILPVTKSPALSGANVTPPAFTLPSGSGFKIGGIGSTPITPIPAQPLFGFKIPGASDSVKPAPSMTFPSSSTLSFNKAPEVKETSKAMEPVKTSQPSFGVLEPRAVETKPSEQTPTMELVQSKFDELQNVINGEIGRLRQQYESLSLAIQQSKTPSGANQSSLADVSDLIASTGNLRNDLARLQAEVANSDKDRDELRTRLAIVEGKRDESQRRLDLIKNPSSGTMLPVRKLGPEMEDLRLQLSTKRQNLEQGVKDVSVFLEEQSPDFDTICRTIEHITHSTIAIAEAVDSVMQRLKSVGAEQKKRSPHKTRPATKPNSFGLIDDDDDSDSEFELDEEEITGREEQTEDLEDGDLVIVAGPKMSSEGLTTLDLADAKNLRDLVRQTFEDPKRSVVTRRIAKEAPLEISASLKQKSDERAAAFTKTLESKPVVPAAPPVPSLMQESPEKKALTTSSGVSSSITSIFSSKPAIPVIGSSTQLPSEPSKALEVKPALILGSSATRSEIEFPSFGTTSTDKQQLDKNDDKKDIEKKDDKKPSTPSFTFPSAFPVMAQPAPPIFKSTAPITKPADLFGAIDPSPPKPKDTSLEKLVFGVNPNPMLSREYDDEEDEYDENGDEYDEDGGEYEVEEEVEDGAEDDDEGDDAGESAEGSAETGSQEWVDTDADQEASEVEDAVVVPNKRSAVEAPSGLVPQTGFNFGQKSAFAGSSSTASPKPQASPFAVPSGLPAPSSSVESINMKNFAFSPPAGGGGFVIENKKDKPQPSTEKKAESSAAPVPQFGGFSFVKAADKPSEAGTSSTPPASGFSFIKPPADNKTSETKPPGIPFGKAEEGKSSRVPVNSTGSPIGKSGFSFLGASTSENKKPTDPVATDIAKEKDVIVEKSPSPAPASPIKPSTTAAAPVVSEVASTTPIVSNEISQAVSQPVPPLVDEENDMEEENQGPEPVAVKPASTSISGFGSSIASSAVSSASPSISSVSTAAPTAFGVAGFGTSGFAATTAPKPAFASNTSFGGMAFGSAVSSAPSFGSVTADTGAAALFGSSATKAPAQSFSSFGSAPRSSATASTRRRAPVPGLDDDEDAMDDDKVSDDGRMEDDARGIGATLGNTSFFGTNNSTPSTNKPTSGFGDSSGRAPGSGNLFGGSSFGQSAQPTAQSGGGFAGFGNTSSSTSSFGAFGVATAPSVQAPVSPTQGFSSFGGNQTQGFASVAANTPAFGGSAGSAFGSTGFGSQSSSAPNASAFGKSGFGAPAFGSPTQLSASGPGFGFGSMAPPTANRSPFGGSSAISGGGFGSTGFGNTNPGGFGLSSTGGVFGAQPQSSALGGTSTTSGFGAFANTNTGFGAASQQQTGFGSQQPPGFGSQPTPGFGSQQSQQPQQSAFGGSKPPQFTQYR</sequence>
<feature type="compositionally biased region" description="Basic and acidic residues" evidence="5">
    <location>
        <begin position="1626"/>
        <end position="1640"/>
    </location>
</feature>
<feature type="compositionally biased region" description="Basic and acidic residues" evidence="5">
    <location>
        <begin position="1061"/>
        <end position="1080"/>
    </location>
</feature>
<evidence type="ECO:0000256" key="4">
    <source>
        <dbReference type="SAM" id="Coils"/>
    </source>
</evidence>
<feature type="region of interest" description="Disordered" evidence="5">
    <location>
        <begin position="1803"/>
        <end position="1823"/>
    </location>
</feature>
<dbReference type="STRING" id="1806994.A0A507C5S6"/>
<dbReference type="PANTHER" id="PTHR35711:SF1">
    <property type="entry name" value="ECTODERMAL, ISOFORM F"/>
    <property type="match status" value="1"/>
</dbReference>
<dbReference type="EMBL" id="QEAO01000021">
    <property type="protein sequence ID" value="TPX33326.1"/>
    <property type="molecule type" value="Genomic_DNA"/>
</dbReference>
<dbReference type="RefSeq" id="XP_031024338.1">
    <property type="nucleotide sequence ID" value="XM_031169621.1"/>
</dbReference>
<dbReference type="Proteomes" id="UP000319731">
    <property type="component" value="Unassembled WGS sequence"/>
</dbReference>
<feature type="compositionally biased region" description="Low complexity" evidence="5">
    <location>
        <begin position="1900"/>
        <end position="1923"/>
    </location>
</feature>
<evidence type="ECO:0000256" key="1">
    <source>
        <dbReference type="ARBA" id="ARBA00004123"/>
    </source>
</evidence>
<evidence type="ECO:0000256" key="5">
    <source>
        <dbReference type="SAM" id="MobiDB-lite"/>
    </source>
</evidence>
<dbReference type="OrthoDB" id="248320at2759"/>
<feature type="compositionally biased region" description="Low complexity" evidence="5">
    <location>
        <begin position="1654"/>
        <end position="1666"/>
    </location>
</feature>
<feature type="compositionally biased region" description="Low complexity" evidence="5">
    <location>
        <begin position="1592"/>
        <end position="1607"/>
    </location>
</feature>
<feature type="region of interest" description="Disordered" evidence="5">
    <location>
        <begin position="1457"/>
        <end position="1494"/>
    </location>
</feature>
<feature type="compositionally biased region" description="Low complexity" evidence="5">
    <location>
        <begin position="1859"/>
        <end position="1875"/>
    </location>
</feature>
<feature type="compositionally biased region" description="Polar residues" evidence="5">
    <location>
        <begin position="1237"/>
        <end position="1258"/>
    </location>
</feature>
<feature type="domain" description="Nucleoporin Nup159/Nup146 N-terminal" evidence="6">
    <location>
        <begin position="39"/>
        <end position="391"/>
    </location>
</feature>
<comment type="subcellular location">
    <subcellularLocation>
        <location evidence="1">Nucleus</location>
    </subcellularLocation>
</comment>